<dbReference type="Proteomes" id="UP000015854">
    <property type="component" value="Unassembled WGS sequence"/>
</dbReference>
<proteinExistence type="predicted"/>
<gene>
    <name evidence="1" type="ORF">LLT6_08945</name>
</gene>
<sequence length="52" mass="5654">MAGSDQGGAFRLQMKACVSMVVKGDQEGAFRLRIEACVSKLSARPLADRRQI</sequence>
<evidence type="ECO:0000313" key="1">
    <source>
        <dbReference type="EMBL" id="EQC57429.1"/>
    </source>
</evidence>
<dbReference type="AlphaFoldDB" id="T0TIM4"/>
<dbReference type="EMBL" id="ATBB01000138">
    <property type="protein sequence ID" value="EQC57429.1"/>
    <property type="molecule type" value="Genomic_DNA"/>
</dbReference>
<comment type="caution">
    <text evidence="1">The sequence shown here is derived from an EMBL/GenBank/DDBJ whole genome shotgun (WGS) entry which is preliminary data.</text>
</comment>
<organism evidence="1 2">
    <name type="scientific">Lactococcus cremoris subsp. cremoris TIFN6</name>
    <dbReference type="NCBI Taxonomy" id="1234876"/>
    <lineage>
        <taxon>Bacteria</taxon>
        <taxon>Bacillati</taxon>
        <taxon>Bacillota</taxon>
        <taxon>Bacilli</taxon>
        <taxon>Lactobacillales</taxon>
        <taxon>Streptococcaceae</taxon>
        <taxon>Lactococcus</taxon>
        <taxon>Lactococcus cremoris subsp. cremoris</taxon>
    </lineage>
</organism>
<protein>
    <submittedName>
        <fullName evidence="1">Uncharacterized protein</fullName>
    </submittedName>
</protein>
<reference evidence="1 2" key="1">
    <citation type="journal article" date="2013" name="ISME J.">
        <title>Multifactorial diversity sustains microbial community stability.</title>
        <authorList>
            <person name="Erkus O."/>
            <person name="de Jager V.C."/>
            <person name="Spus M."/>
            <person name="van Alen-Boerrigter I.J."/>
            <person name="van Rijswijck I.M."/>
            <person name="Hazelwood L."/>
            <person name="Janssen P.W."/>
            <person name="van Hijum S.A."/>
            <person name="Kleerebezem M."/>
            <person name="Smid E.J."/>
        </authorList>
    </citation>
    <scope>NUCLEOTIDE SEQUENCE [LARGE SCALE GENOMIC DNA]</scope>
    <source>
        <strain evidence="1 2">TIFN6</strain>
    </source>
</reference>
<accession>T0TIM4</accession>
<evidence type="ECO:0000313" key="2">
    <source>
        <dbReference type="Proteomes" id="UP000015854"/>
    </source>
</evidence>
<name>T0TIM4_LACLC</name>